<protein>
    <recommendedName>
        <fullName evidence="1">Aminoglycoside phosphotransferase domain-containing protein</fullName>
    </recommendedName>
</protein>
<dbReference type="InterPro" id="IPR002575">
    <property type="entry name" value="Aminoglycoside_PTrfase"/>
</dbReference>
<dbReference type="EMBL" id="BSFK01000007">
    <property type="protein sequence ID" value="GLK76223.1"/>
    <property type="molecule type" value="Genomic_DNA"/>
</dbReference>
<organism evidence="2 3">
    <name type="scientific">Methylopila jiangsuensis</name>
    <dbReference type="NCBI Taxonomy" id="586230"/>
    <lineage>
        <taxon>Bacteria</taxon>
        <taxon>Pseudomonadati</taxon>
        <taxon>Pseudomonadota</taxon>
        <taxon>Alphaproteobacteria</taxon>
        <taxon>Hyphomicrobiales</taxon>
        <taxon>Methylopilaceae</taxon>
        <taxon>Methylopila</taxon>
    </lineage>
</organism>
<dbReference type="Gene3D" id="3.90.1200.10">
    <property type="match status" value="1"/>
</dbReference>
<reference evidence="2" key="1">
    <citation type="journal article" date="2014" name="Int. J. Syst. Evol. Microbiol.">
        <title>Complete genome sequence of Corynebacterium casei LMG S-19264T (=DSM 44701T), isolated from a smear-ripened cheese.</title>
        <authorList>
            <consortium name="US DOE Joint Genome Institute (JGI-PGF)"/>
            <person name="Walter F."/>
            <person name="Albersmeier A."/>
            <person name="Kalinowski J."/>
            <person name="Ruckert C."/>
        </authorList>
    </citation>
    <scope>NUCLEOTIDE SEQUENCE</scope>
    <source>
        <strain evidence="2">VKM B-2555</strain>
    </source>
</reference>
<dbReference type="Pfam" id="PF01636">
    <property type="entry name" value="APH"/>
    <property type="match status" value="1"/>
</dbReference>
<dbReference type="Proteomes" id="UP001143364">
    <property type="component" value="Unassembled WGS sequence"/>
</dbReference>
<accession>A0A9W6JIN4</accession>
<proteinExistence type="predicted"/>
<dbReference type="SUPFAM" id="SSF56112">
    <property type="entry name" value="Protein kinase-like (PK-like)"/>
    <property type="match status" value="1"/>
</dbReference>
<keyword evidence="3" id="KW-1185">Reference proteome</keyword>
<dbReference type="AlphaFoldDB" id="A0A9W6JIN4"/>
<reference evidence="2" key="2">
    <citation type="submission" date="2023-01" db="EMBL/GenBank/DDBJ databases">
        <authorList>
            <person name="Sun Q."/>
            <person name="Evtushenko L."/>
        </authorList>
    </citation>
    <scope>NUCLEOTIDE SEQUENCE</scope>
    <source>
        <strain evidence="2">VKM B-2555</strain>
    </source>
</reference>
<name>A0A9W6JIN4_9HYPH</name>
<sequence length="261" mass="29443">MQGVVYELPDGRIVKRYFPHIPQKLILSEYLCTRHAYEHGVPTWRPDELLDDGRSIVGSKLEGVSLSSFVTGRPWDAMAVMAQLGETHAAIHQTPTFKGARLWRVRQRAPIAAKALPDFTPSDVDRVNEILGQDAAERGFCHGDLSPANVVVREKRLAVIDWGRAGVGCFVQDVARTFCFILYVRPKFGWVPSRMLLPFRMRLAQSYLSAYIAATGRSETAVLLWVACELARESRRLRREAIRALLRAAYRDVLGVVRARL</sequence>
<dbReference type="RefSeq" id="WP_271204174.1">
    <property type="nucleotide sequence ID" value="NZ_BSFK01000007.1"/>
</dbReference>
<feature type="domain" description="Aminoglycoside phosphotransferase" evidence="1">
    <location>
        <begin position="12"/>
        <end position="178"/>
    </location>
</feature>
<evidence type="ECO:0000259" key="1">
    <source>
        <dbReference type="Pfam" id="PF01636"/>
    </source>
</evidence>
<evidence type="ECO:0000313" key="2">
    <source>
        <dbReference type="EMBL" id="GLK76223.1"/>
    </source>
</evidence>
<gene>
    <name evidence="2" type="ORF">GCM10008171_14770</name>
</gene>
<evidence type="ECO:0000313" key="3">
    <source>
        <dbReference type="Proteomes" id="UP001143364"/>
    </source>
</evidence>
<dbReference type="InterPro" id="IPR011009">
    <property type="entry name" value="Kinase-like_dom_sf"/>
</dbReference>
<comment type="caution">
    <text evidence="2">The sequence shown here is derived from an EMBL/GenBank/DDBJ whole genome shotgun (WGS) entry which is preliminary data.</text>
</comment>